<dbReference type="Proteomes" id="UP001345219">
    <property type="component" value="Chromosome 4"/>
</dbReference>
<keyword evidence="8" id="KW-1185">Reference proteome</keyword>
<feature type="domain" description="C2 tensin-type" evidence="5">
    <location>
        <begin position="200"/>
        <end position="339"/>
    </location>
</feature>
<dbReference type="InterPro" id="IPR042201">
    <property type="entry name" value="FH2_Formin_sf"/>
</dbReference>
<evidence type="ECO:0000259" key="6">
    <source>
        <dbReference type="PROSITE" id="PS51444"/>
    </source>
</evidence>
<feature type="compositionally biased region" description="Pro residues" evidence="4">
    <location>
        <begin position="903"/>
        <end position="1144"/>
    </location>
</feature>
<dbReference type="InterPro" id="IPR029021">
    <property type="entry name" value="Prot-tyrosine_phosphatase-like"/>
</dbReference>
<evidence type="ECO:0000256" key="1">
    <source>
        <dbReference type="ARBA" id="ARBA00006468"/>
    </source>
</evidence>
<evidence type="ECO:0000313" key="7">
    <source>
        <dbReference type="EMBL" id="KAK4750444.1"/>
    </source>
</evidence>
<feature type="compositionally biased region" description="Low complexity" evidence="4">
    <location>
        <begin position="689"/>
        <end position="708"/>
    </location>
</feature>
<dbReference type="SMART" id="SM01326">
    <property type="entry name" value="PTEN_C2"/>
    <property type="match status" value="1"/>
</dbReference>
<name>A0AAN7JN83_9MYRT</name>
<feature type="compositionally biased region" description="Polar residues" evidence="4">
    <location>
        <begin position="502"/>
        <end position="514"/>
    </location>
</feature>
<dbReference type="Gene3D" id="1.20.58.2220">
    <property type="entry name" value="Formin, FH2 domain"/>
    <property type="match status" value="1"/>
</dbReference>
<keyword evidence="2" id="KW-0378">Hydrolase</keyword>
<organism evidence="7 8">
    <name type="scientific">Trapa incisa</name>
    <dbReference type="NCBI Taxonomy" id="236973"/>
    <lineage>
        <taxon>Eukaryota</taxon>
        <taxon>Viridiplantae</taxon>
        <taxon>Streptophyta</taxon>
        <taxon>Embryophyta</taxon>
        <taxon>Tracheophyta</taxon>
        <taxon>Spermatophyta</taxon>
        <taxon>Magnoliopsida</taxon>
        <taxon>eudicotyledons</taxon>
        <taxon>Gunneridae</taxon>
        <taxon>Pentapetalae</taxon>
        <taxon>rosids</taxon>
        <taxon>malvids</taxon>
        <taxon>Myrtales</taxon>
        <taxon>Lythraceae</taxon>
        <taxon>Trapa</taxon>
    </lineage>
</organism>
<dbReference type="InterPro" id="IPR015425">
    <property type="entry name" value="FH2_Formin"/>
</dbReference>
<evidence type="ECO:0000259" key="5">
    <source>
        <dbReference type="PROSITE" id="PS51182"/>
    </source>
</evidence>
<proteinExistence type="inferred from homology"/>
<feature type="compositionally biased region" description="Pro residues" evidence="4">
    <location>
        <begin position="719"/>
        <end position="729"/>
    </location>
</feature>
<dbReference type="PANTHER" id="PTHR45733:SF10">
    <property type="entry name" value="FORMIN-LIKE PROTEIN 15A-RELATED"/>
    <property type="match status" value="1"/>
</dbReference>
<evidence type="ECO:0000313" key="8">
    <source>
        <dbReference type="Proteomes" id="UP001345219"/>
    </source>
</evidence>
<feature type="region of interest" description="Disordered" evidence="4">
    <location>
        <begin position="491"/>
        <end position="594"/>
    </location>
</feature>
<dbReference type="GO" id="GO:0004721">
    <property type="term" value="F:phosphoprotein phosphatase activity"/>
    <property type="evidence" value="ECO:0007669"/>
    <property type="project" value="UniProtKB-KW"/>
</dbReference>
<evidence type="ECO:0000256" key="2">
    <source>
        <dbReference type="ARBA" id="ARBA00022912"/>
    </source>
</evidence>
<dbReference type="SUPFAM" id="SSF49562">
    <property type="entry name" value="C2 domain (Calcium/lipid-binding domain, CaLB)"/>
    <property type="match status" value="1"/>
</dbReference>
<dbReference type="SUPFAM" id="SSF101447">
    <property type="entry name" value="Formin homology 2 domain (FH2 domain)"/>
    <property type="match status" value="1"/>
</dbReference>
<feature type="region of interest" description="Disordered" evidence="4">
    <location>
        <begin position="1555"/>
        <end position="1584"/>
    </location>
</feature>
<gene>
    <name evidence="7" type="ORF">SAY87_003926</name>
</gene>
<dbReference type="PROSITE" id="PS51444">
    <property type="entry name" value="FH2"/>
    <property type="match status" value="1"/>
</dbReference>
<comment type="caution">
    <text evidence="7">The sequence shown here is derived from an EMBL/GenBank/DDBJ whole genome shotgun (WGS) entry which is preliminary data.</text>
</comment>
<dbReference type="InterPro" id="IPR014020">
    <property type="entry name" value="Tensin_C2-dom"/>
</dbReference>
<evidence type="ECO:0000256" key="4">
    <source>
        <dbReference type="SAM" id="MobiDB-lite"/>
    </source>
</evidence>
<dbReference type="PANTHER" id="PTHR45733">
    <property type="entry name" value="FORMIN-J"/>
    <property type="match status" value="1"/>
</dbReference>
<feature type="compositionally biased region" description="Polar residues" evidence="4">
    <location>
        <begin position="559"/>
        <end position="569"/>
    </location>
</feature>
<feature type="region of interest" description="Disordered" evidence="4">
    <location>
        <begin position="622"/>
        <end position="800"/>
    </location>
</feature>
<feature type="region of interest" description="Disordered" evidence="4">
    <location>
        <begin position="832"/>
        <end position="1183"/>
    </location>
</feature>
<accession>A0AAN7JN83</accession>
<keyword evidence="2" id="KW-0904">Protein phosphatase</keyword>
<feature type="compositionally biased region" description="Basic and acidic residues" evidence="4">
    <location>
        <begin position="515"/>
        <end position="526"/>
    </location>
</feature>
<dbReference type="Gene3D" id="3.90.190.10">
    <property type="entry name" value="Protein tyrosine phosphatase superfamily"/>
    <property type="match status" value="1"/>
</dbReference>
<reference evidence="7 8" key="1">
    <citation type="journal article" date="2023" name="Hortic Res">
        <title>Pangenome of water caltrop reveals structural variations and asymmetric subgenome divergence after allopolyploidization.</title>
        <authorList>
            <person name="Zhang X."/>
            <person name="Chen Y."/>
            <person name="Wang L."/>
            <person name="Yuan Y."/>
            <person name="Fang M."/>
            <person name="Shi L."/>
            <person name="Lu R."/>
            <person name="Comes H.P."/>
            <person name="Ma Y."/>
            <person name="Chen Y."/>
            <person name="Huang G."/>
            <person name="Zhou Y."/>
            <person name="Zheng Z."/>
            <person name="Qiu Y."/>
        </authorList>
    </citation>
    <scope>NUCLEOTIDE SEQUENCE [LARGE SCALE GENOMIC DNA]</scope>
    <source>
        <tissue evidence="7">Roots</tissue>
    </source>
</reference>
<dbReference type="InterPro" id="IPR051144">
    <property type="entry name" value="Formin_homology_domain"/>
</dbReference>
<comment type="similarity">
    <text evidence="1">Belongs to the formin-like family. Class-II subfamily.</text>
</comment>
<dbReference type="Pfam" id="PF10409">
    <property type="entry name" value="PTEN_C2"/>
    <property type="match status" value="1"/>
</dbReference>
<dbReference type="PROSITE" id="PS51182">
    <property type="entry name" value="C2_TENSIN"/>
    <property type="match status" value="1"/>
</dbReference>
<dbReference type="InterPro" id="IPR035892">
    <property type="entry name" value="C2_domain_sf"/>
</dbReference>
<feature type="compositionally biased region" description="Polar residues" evidence="4">
    <location>
        <begin position="844"/>
        <end position="859"/>
    </location>
</feature>
<evidence type="ECO:0000256" key="3">
    <source>
        <dbReference type="RuleBase" id="RU361260"/>
    </source>
</evidence>
<feature type="compositionally biased region" description="Basic and acidic residues" evidence="4">
    <location>
        <begin position="1555"/>
        <end position="1573"/>
    </location>
</feature>
<feature type="compositionally biased region" description="Pro residues" evidence="4">
    <location>
        <begin position="861"/>
        <end position="891"/>
    </location>
</feature>
<feature type="compositionally biased region" description="Pro residues" evidence="4">
    <location>
        <begin position="777"/>
        <end position="788"/>
    </location>
</feature>
<dbReference type="Pfam" id="PF02181">
    <property type="entry name" value="FH2"/>
    <property type="match status" value="1"/>
</dbReference>
<dbReference type="SMART" id="SM00498">
    <property type="entry name" value="FH2"/>
    <property type="match status" value="1"/>
</dbReference>
<dbReference type="EMBL" id="JAXIOK010000017">
    <property type="protein sequence ID" value="KAK4750444.1"/>
    <property type="molecule type" value="Genomic_DNA"/>
</dbReference>
<protein>
    <recommendedName>
        <fullName evidence="3">Formin-like protein</fullName>
    </recommendedName>
</protein>
<feature type="compositionally biased region" description="Pro residues" evidence="4">
    <location>
        <begin position="760"/>
        <end position="769"/>
    </location>
</feature>
<dbReference type="SUPFAM" id="SSF52799">
    <property type="entry name" value="(Phosphotyrosine protein) phosphatases II"/>
    <property type="match status" value="1"/>
</dbReference>
<feature type="compositionally biased region" description="Polar residues" evidence="4">
    <location>
        <begin position="579"/>
        <end position="588"/>
    </location>
</feature>
<feature type="domain" description="FH2" evidence="6">
    <location>
        <begin position="1172"/>
        <end position="1571"/>
    </location>
</feature>
<dbReference type="Gene3D" id="2.60.40.1110">
    <property type="match status" value="1"/>
</dbReference>
<sequence>MALFRRFFYRKPPDRLLEISERVYVFDCCFSTEVLGEDEYKAYLGGIVTQLQDYFPDASFMVFNFREGEKRSQILDILSSYDMTVMDYPRQYEGSPLLPLEMIHHFLKSSESWLSLEGQQNILLMHCERGGWPVLAFMLAGLLLYRKQYNGEQKTLEMVYKQAPRELLHLFCPLNPQPSQMRYLQYISRRNLSSEWPPSDTPLLLDCLILRVLPLFEGGKGCRPVIRVYGQDPTTLANRNSKLLFSTSKTKKNVHHYAPTECMLVKVDIRCRVQGDVVLECIHMDEDLVREEMIFRIVFHTAFVRANILVLSRDEVDVLWNAKDHIPRDFKAEVLFMDADAVVPDLTTDTSIENGNETGASPEEFFEVEEIFSTMVETQEAKGELNSSVQVLLPPEDEKDLKEVWKEDADPHEFLNCTLDDSNLKQEVKVDLSTDAVKDIVVDDVQYMNDEEQDLVKDIAVDDGNIKLKTVVIENVPSKNKDNVQEKCEDFANDHPVGDWDTPNNIDSKIPQQKLNDDVERLKPEKSVMSPPKKRLSVNSKSAVDSVPKPKTNSKLKESQATNGKQTKPNLIPRWIPSNKGTHTNSMHVSYPPSRYNSAPPALALTSPKEPNLGVRLKGHSATDFAHGVATPVPSPPKMDSPEEDSPITISLLKDDSSASTSLDAIPGSNGKVTATPQPSVLPAPLSLPPSSLSGPSLLPPQSNGLLPASTPTLVSGTIPPPPPPPPSPLDRQSSGMIFPPLPPPPPWKHVSSSFIGFTPAPPAPPLPPYSGHQPKVAPPPPPAPQLLPTPSCGVPSPPAGVSLLEVASLHPTSVPPPPPPLFLASSAFIQSNRASPPLPPPSHTTSGSQFIAPLSTTRGGPPPPPPPPPLPHGALPPQPPSLRGIPPPPSLQGGTPSLTLVEPPPLHHGPPPPPPAYSAPPPPPPPAYRVQPPPPPPPPAYIAPPPPPTYGAPPPPPPPSTHGASPPPPPPTCGAPPPPPPPSRGAPPPPPPPTCGAPPPPPPPSRGAPPPPPPTSRGAPPPPPPPPFGRAPPPPPPPFGRAPPPPPPPFGRAPPPPPPPFGRAPPPPPPPPPFGRAPPPPPPPLHGAPPPPPPLGGVPAPPPPPGGASRGAPPPPLIPGSRTPGPPGAPRPPGGGPPPPPPFGAKGAAPPGPPPMNVGRGRGFARLGMGPSATAPRRSSLKPLHWSKVTRALQGSLWDELQKVGGTQVSEFDVSELEILFSANVPKPADGGKGGARRKSVGSKTDKVHLIDLRRANNTEIMLTKVKMPLPDMMAAVLAMDESVLDVDQVENLIKFCPTKEEMELLKNYTGDKENLAKCEQYFLELMKVPRVESKLRVFSFKIQFGTQISEFRKSLNTVNSACEEVRNSYKLKEIMKRILFLGNVLNQGTARGSAIGFKLDSLLKLTDTRATNNKMTLMHFLCKKLADRSPELLDFHLDLVSLEVASKIQLKSLAEEMQAIIKGLEKVNQELSASENDGLVSEVFRKTLKGFVGFAEGEVVSLTNLYQVVGRNADALTLYFNEDPARCPFEQVTATLLNFVRLFRKSHEENCKQAELEKKKAEKEAEMEKAKGINLTKNSVDG</sequence>